<dbReference type="SMART" id="SM00198">
    <property type="entry name" value="SCP"/>
    <property type="match status" value="1"/>
</dbReference>
<evidence type="ECO:0000313" key="3">
    <source>
        <dbReference type="EMBL" id="QHT14034.1"/>
    </source>
</evidence>
<protein>
    <recommendedName>
        <fullName evidence="2">SCP domain-containing protein</fullName>
    </recommendedName>
</protein>
<dbReference type="AlphaFoldDB" id="A0A6C0DCY8"/>
<dbReference type="PANTHER" id="PTHR10334">
    <property type="entry name" value="CYSTEINE-RICH SECRETORY PROTEIN-RELATED"/>
    <property type="match status" value="1"/>
</dbReference>
<dbReference type="Pfam" id="PF00188">
    <property type="entry name" value="CAP"/>
    <property type="match status" value="1"/>
</dbReference>
<dbReference type="EMBL" id="MN739578">
    <property type="protein sequence ID" value="QHT14034.1"/>
    <property type="molecule type" value="Genomic_DNA"/>
</dbReference>
<feature type="domain" description="SCP" evidence="2">
    <location>
        <begin position="11"/>
        <end position="147"/>
    </location>
</feature>
<dbReference type="InterPro" id="IPR035940">
    <property type="entry name" value="CAP_sf"/>
</dbReference>
<dbReference type="SUPFAM" id="SSF55797">
    <property type="entry name" value="PR-1-like"/>
    <property type="match status" value="1"/>
</dbReference>
<evidence type="ECO:0000259" key="2">
    <source>
        <dbReference type="SMART" id="SM00198"/>
    </source>
</evidence>
<organism evidence="3">
    <name type="scientific">viral metagenome</name>
    <dbReference type="NCBI Taxonomy" id="1070528"/>
    <lineage>
        <taxon>unclassified sequences</taxon>
        <taxon>metagenomes</taxon>
        <taxon>organismal metagenomes</taxon>
    </lineage>
</organism>
<feature type="compositionally biased region" description="Pro residues" evidence="1">
    <location>
        <begin position="164"/>
        <end position="200"/>
    </location>
</feature>
<reference evidence="3" key="1">
    <citation type="journal article" date="2020" name="Nature">
        <title>Giant virus diversity and host interactions through global metagenomics.</title>
        <authorList>
            <person name="Schulz F."/>
            <person name="Roux S."/>
            <person name="Paez-Espino D."/>
            <person name="Jungbluth S."/>
            <person name="Walsh D.A."/>
            <person name="Denef V.J."/>
            <person name="McMahon K.D."/>
            <person name="Konstantinidis K.T."/>
            <person name="Eloe-Fadrosh E.A."/>
            <person name="Kyrpides N.C."/>
            <person name="Woyke T."/>
        </authorList>
    </citation>
    <scope>NUCLEOTIDE SEQUENCE</scope>
    <source>
        <strain evidence="3">GVMAG-M-3300023174-134</strain>
    </source>
</reference>
<dbReference type="InterPro" id="IPR001283">
    <property type="entry name" value="CRISP-related"/>
</dbReference>
<accession>A0A6C0DCY8</accession>
<dbReference type="InterPro" id="IPR034113">
    <property type="entry name" value="SCP_GAPR1-like"/>
</dbReference>
<name>A0A6C0DCY8_9ZZZZ</name>
<sequence>MSVTQPLLTPDQETEITAYVNNYRAKHQTPPMVWDNNIYSFSQSWSLVLSNNNLFQHSGNQLYGENLAYFQGYGSDTMLLIKKSIDSWYNEVMKYDFNSPGFSSGTGHFTCLVWKSSTRFAIGISINTQTQSAIITMNTAPPGNIQGEFEMNVLPELAPVHQPEPIPTPVPEPVPVHQPEPIPVPEPTPVPQPVPEPTPEPTNMNVNVKSAIYNIMYMYQNNQNRFAIIHAINNILIQYSQYMSNNTITQLRHLMFLFNIKAPRIKIINAVNNILLGLQK</sequence>
<feature type="region of interest" description="Disordered" evidence="1">
    <location>
        <begin position="164"/>
        <end position="202"/>
    </location>
</feature>
<evidence type="ECO:0000256" key="1">
    <source>
        <dbReference type="SAM" id="MobiDB-lite"/>
    </source>
</evidence>
<dbReference type="PRINTS" id="PR00837">
    <property type="entry name" value="V5TPXLIKE"/>
</dbReference>
<proteinExistence type="predicted"/>
<dbReference type="Gene3D" id="3.40.33.10">
    <property type="entry name" value="CAP"/>
    <property type="match status" value="1"/>
</dbReference>
<dbReference type="CDD" id="cd05382">
    <property type="entry name" value="CAP_GAPR1-like"/>
    <property type="match status" value="1"/>
</dbReference>
<dbReference type="InterPro" id="IPR014044">
    <property type="entry name" value="CAP_dom"/>
</dbReference>